<dbReference type="InterPro" id="IPR027417">
    <property type="entry name" value="P-loop_NTPase"/>
</dbReference>
<evidence type="ECO:0000256" key="3">
    <source>
        <dbReference type="SAM" id="Coils"/>
    </source>
</evidence>
<dbReference type="GO" id="GO:0005524">
    <property type="term" value="F:ATP binding"/>
    <property type="evidence" value="ECO:0007669"/>
    <property type="project" value="UniProtKB-KW"/>
</dbReference>
<dbReference type="Gene3D" id="1.10.8.60">
    <property type="match status" value="1"/>
</dbReference>
<dbReference type="PANTHER" id="PTHR13779:SF7">
    <property type="entry name" value="ATPASE WRNIP1"/>
    <property type="match status" value="1"/>
</dbReference>
<accession>A0AAI9WZP1</accession>
<dbReference type="InterPro" id="IPR051314">
    <property type="entry name" value="AAA_ATPase_RarA/MGS1/WRNIP1"/>
</dbReference>
<comment type="caution">
    <text evidence="6">The sequence shown here is derived from an EMBL/GenBank/DDBJ whole genome shotgun (WGS) entry which is preliminary data.</text>
</comment>
<evidence type="ECO:0000256" key="4">
    <source>
        <dbReference type="SAM" id="MobiDB-lite"/>
    </source>
</evidence>
<dbReference type="SMART" id="SM00382">
    <property type="entry name" value="AAA"/>
    <property type="match status" value="1"/>
</dbReference>
<feature type="compositionally biased region" description="Low complexity" evidence="4">
    <location>
        <begin position="314"/>
        <end position="333"/>
    </location>
</feature>
<dbReference type="GO" id="GO:0000731">
    <property type="term" value="P:DNA synthesis involved in DNA repair"/>
    <property type="evidence" value="ECO:0007669"/>
    <property type="project" value="TreeGrafter"/>
</dbReference>
<dbReference type="GO" id="GO:0017116">
    <property type="term" value="F:single-stranded DNA helicase activity"/>
    <property type="evidence" value="ECO:0007669"/>
    <property type="project" value="TreeGrafter"/>
</dbReference>
<dbReference type="GO" id="GO:0009378">
    <property type="term" value="F:four-way junction helicase activity"/>
    <property type="evidence" value="ECO:0007669"/>
    <property type="project" value="InterPro"/>
</dbReference>
<dbReference type="GO" id="GO:0005634">
    <property type="term" value="C:nucleus"/>
    <property type="evidence" value="ECO:0007669"/>
    <property type="project" value="TreeGrafter"/>
</dbReference>
<dbReference type="EMBL" id="JAHUZD010000025">
    <property type="protein sequence ID" value="KAI3406100.2"/>
    <property type="molecule type" value="Genomic_DNA"/>
</dbReference>
<gene>
    <name evidence="6" type="ORF">KGF56_000941</name>
</gene>
<keyword evidence="1" id="KW-0547">Nucleotide-binding</keyword>
<keyword evidence="7" id="KW-1185">Reference proteome</keyword>
<keyword evidence="2" id="KW-0067">ATP-binding</keyword>
<dbReference type="PANTHER" id="PTHR13779">
    <property type="entry name" value="WERNER HELICASE-INTERACTING PROTEIN 1 FAMILY MEMBER"/>
    <property type="match status" value="1"/>
</dbReference>
<name>A0AAI9WZP1_9ASCO</name>
<dbReference type="InterPro" id="IPR008824">
    <property type="entry name" value="RuvB-like_N"/>
</dbReference>
<reference evidence="6" key="1">
    <citation type="journal article" date="2022" name="DNA Res.">
        <title>Genome analysis of five recently described species of the CUG-Ser clade uncovers Candida theae as a new hybrid lineage with pathogenic potential in the Candida parapsilosis species complex.</title>
        <authorList>
            <person name="Mixao V."/>
            <person name="Del Olmo V."/>
            <person name="Hegedusova E."/>
            <person name="Saus E."/>
            <person name="Pryszcz L."/>
            <person name="Cillingova A."/>
            <person name="Nosek J."/>
            <person name="Gabaldon T."/>
        </authorList>
    </citation>
    <scope>NUCLEOTIDE SEQUENCE</scope>
    <source>
        <strain evidence="6">CBS 10844</strain>
    </source>
</reference>
<dbReference type="RefSeq" id="XP_049181845.1">
    <property type="nucleotide sequence ID" value="XM_049326903.1"/>
</dbReference>
<sequence>MTISEDITLPSFRAQYLDVSLSEAVRPTSLESYFGQDHLLNCRNGLIRNYIRLGYLPSMLLVGPPGYGKTTLARILPIACGYSPDSIYEISATTLTTEFFRQLVSLKKDQQQSIVFIDEIHRLTKQQQEWLLPYMEDGRIVLIGATTITRPQRRIRKAILSRCQVFTLNKLTFNEFNAMLCWAIGFENLKRKYFYRCGKISFDSKCLEMIIDHANGDSRTAINFIELVSQSFKSQEEPSFNLSWNDISSFWENTSSSMSVDINTRKKLYEQLWERMKLYFSLRQERSKSTLDQISYNGNIEEYDLQMQVSDNSDIDSGYSSNDDDNNNNSNNNNDDDDALVASIYYALLILETGVSPRQLFKQILLFAFESKELSLLPLRALLSLCKKYQFETGDNINKGLSDIIEIIGSAQIEYGGEIADHFHLLYNYHEEVKKMEEKMEKQQQQQQQQQLTENDVVVVSFSENDISAVETEPKFEVDTTTLHITSPEIIFDIPQQLS</sequence>
<dbReference type="GO" id="GO:0008047">
    <property type="term" value="F:enzyme activator activity"/>
    <property type="evidence" value="ECO:0007669"/>
    <property type="project" value="TreeGrafter"/>
</dbReference>
<evidence type="ECO:0000256" key="2">
    <source>
        <dbReference type="ARBA" id="ARBA00022840"/>
    </source>
</evidence>
<feature type="region of interest" description="Disordered" evidence="4">
    <location>
        <begin position="314"/>
        <end position="335"/>
    </location>
</feature>
<dbReference type="SUPFAM" id="SSF52540">
    <property type="entry name" value="P-loop containing nucleoside triphosphate hydrolases"/>
    <property type="match status" value="1"/>
</dbReference>
<evidence type="ECO:0000313" key="7">
    <source>
        <dbReference type="Proteomes" id="UP001202479"/>
    </source>
</evidence>
<evidence type="ECO:0000313" key="6">
    <source>
        <dbReference type="EMBL" id="KAI3406100.2"/>
    </source>
</evidence>
<feature type="domain" description="AAA+ ATPase" evidence="5">
    <location>
        <begin position="55"/>
        <end position="171"/>
    </location>
</feature>
<evidence type="ECO:0000256" key="1">
    <source>
        <dbReference type="ARBA" id="ARBA00022741"/>
    </source>
</evidence>
<dbReference type="Pfam" id="PF05496">
    <property type="entry name" value="RuvB_N"/>
    <property type="match status" value="1"/>
</dbReference>
<dbReference type="Proteomes" id="UP001202479">
    <property type="component" value="Unassembled WGS sequence"/>
</dbReference>
<dbReference type="GeneID" id="73378558"/>
<dbReference type="Gene3D" id="3.40.50.300">
    <property type="entry name" value="P-loop containing nucleotide triphosphate hydrolases"/>
    <property type="match status" value="1"/>
</dbReference>
<dbReference type="InterPro" id="IPR003593">
    <property type="entry name" value="AAA+_ATPase"/>
</dbReference>
<dbReference type="GO" id="GO:0006261">
    <property type="term" value="P:DNA-templated DNA replication"/>
    <property type="evidence" value="ECO:0007669"/>
    <property type="project" value="TreeGrafter"/>
</dbReference>
<keyword evidence="3" id="KW-0175">Coiled coil</keyword>
<proteinExistence type="predicted"/>
<dbReference type="GO" id="GO:0006310">
    <property type="term" value="P:DNA recombination"/>
    <property type="evidence" value="ECO:0007669"/>
    <property type="project" value="InterPro"/>
</dbReference>
<dbReference type="AlphaFoldDB" id="A0AAI9WZP1"/>
<protein>
    <recommendedName>
        <fullName evidence="5">AAA+ ATPase domain-containing protein</fullName>
    </recommendedName>
</protein>
<dbReference type="CDD" id="cd00009">
    <property type="entry name" value="AAA"/>
    <property type="match status" value="1"/>
</dbReference>
<feature type="coiled-coil region" evidence="3">
    <location>
        <begin position="426"/>
        <end position="455"/>
    </location>
</feature>
<evidence type="ECO:0000259" key="5">
    <source>
        <dbReference type="SMART" id="SM00382"/>
    </source>
</evidence>
<organism evidence="6 7">
    <name type="scientific">Candida oxycetoniae</name>
    <dbReference type="NCBI Taxonomy" id="497107"/>
    <lineage>
        <taxon>Eukaryota</taxon>
        <taxon>Fungi</taxon>
        <taxon>Dikarya</taxon>
        <taxon>Ascomycota</taxon>
        <taxon>Saccharomycotina</taxon>
        <taxon>Pichiomycetes</taxon>
        <taxon>Debaryomycetaceae</taxon>
        <taxon>Candida/Lodderomyces clade</taxon>
        <taxon>Candida</taxon>
    </lineage>
</organism>